<keyword evidence="4" id="KW-1185">Reference proteome</keyword>
<dbReference type="EMBL" id="QMIG01000006">
    <property type="protein sequence ID" value="RAW15454.1"/>
    <property type="molecule type" value="Genomic_DNA"/>
</dbReference>
<dbReference type="GO" id="GO:0055085">
    <property type="term" value="P:transmembrane transport"/>
    <property type="evidence" value="ECO:0007669"/>
    <property type="project" value="InterPro"/>
</dbReference>
<dbReference type="Gene3D" id="3.40.190.170">
    <property type="entry name" value="Bacterial extracellular solute-binding protein, family 7"/>
    <property type="match status" value="1"/>
</dbReference>
<gene>
    <name evidence="3" type="ORF">DPM12_09420</name>
</gene>
<dbReference type="AlphaFoldDB" id="A0A329QSU7"/>
<evidence type="ECO:0000256" key="1">
    <source>
        <dbReference type="ARBA" id="ARBA00022729"/>
    </source>
</evidence>
<accession>A0A329QSU7</accession>
<sequence length="362" mass="39277">MRRSTMVRGRSVVGMAAAAAMLAACGEGAVADAEDADGESVGDEEAEISLRYAFFAPAASFPAVQMEEWAERLNERTDGRVSVELFPGGTLLESGDIFDGVSGGIAEVGMDSPAYDVGRFPLSSVMALPVDFPNSQVASRTMLDLLEEFEPEEFADYEIITAFTTEPAYIQSEEPVTSRDDLDGLEMRSAGAGVPALQALGASPVGMPMPEVAEGLQTGVLDGYMSSREVLQDFGLAEQVNYVTDYAFGISNTFVAVMDQSEYDNLPADVQEAIVELRPEMTEFASEYHDDQNVGDALEWAESEHGVEVVELDDGEREAWDGALEGLIDDWFEEAEGHGFDPQEVFDRMNELREQYTAELGS</sequence>
<feature type="chain" id="PRO_5016315875" evidence="2">
    <location>
        <begin position="32"/>
        <end position="362"/>
    </location>
</feature>
<protein>
    <submittedName>
        <fullName evidence="3">C4-dicarboxylate ABC transporter substrate-binding protein</fullName>
    </submittedName>
</protein>
<dbReference type="PANTHER" id="PTHR33376:SF15">
    <property type="entry name" value="BLL6794 PROTEIN"/>
    <property type="match status" value="1"/>
</dbReference>
<evidence type="ECO:0000313" key="4">
    <source>
        <dbReference type="Proteomes" id="UP000250462"/>
    </source>
</evidence>
<comment type="caution">
    <text evidence="3">The sequence shown here is derived from an EMBL/GenBank/DDBJ whole genome shotgun (WGS) entry which is preliminary data.</text>
</comment>
<reference evidence="3 4" key="1">
    <citation type="submission" date="2018-06" db="EMBL/GenBank/DDBJ databases">
        <title>Phytoactinopolyspora halophila sp. nov., a novel halophilic actinomycete isolated from a saline soil in China.</title>
        <authorList>
            <person name="Tang S.-K."/>
        </authorList>
    </citation>
    <scope>NUCLEOTIDE SEQUENCE [LARGE SCALE GENOMIC DNA]</scope>
    <source>
        <strain evidence="3 4">YIM 96934</strain>
    </source>
</reference>
<dbReference type="PROSITE" id="PS51257">
    <property type="entry name" value="PROKAR_LIPOPROTEIN"/>
    <property type="match status" value="1"/>
</dbReference>
<proteinExistence type="predicted"/>
<keyword evidence="1 2" id="KW-0732">Signal</keyword>
<organism evidence="3 4">
    <name type="scientific">Phytoactinopolyspora halophila</name>
    <dbReference type="NCBI Taxonomy" id="1981511"/>
    <lineage>
        <taxon>Bacteria</taxon>
        <taxon>Bacillati</taxon>
        <taxon>Actinomycetota</taxon>
        <taxon>Actinomycetes</taxon>
        <taxon>Jiangellales</taxon>
        <taxon>Jiangellaceae</taxon>
        <taxon>Phytoactinopolyspora</taxon>
    </lineage>
</organism>
<dbReference type="PANTHER" id="PTHR33376">
    <property type="match status" value="1"/>
</dbReference>
<evidence type="ECO:0000313" key="3">
    <source>
        <dbReference type="EMBL" id="RAW15454.1"/>
    </source>
</evidence>
<dbReference type="Proteomes" id="UP000250462">
    <property type="component" value="Unassembled WGS sequence"/>
</dbReference>
<dbReference type="OrthoDB" id="9815946at2"/>
<dbReference type="CDD" id="cd13665">
    <property type="entry name" value="PBP2_TRAP_Dctp3_4"/>
    <property type="match status" value="1"/>
</dbReference>
<evidence type="ECO:0000256" key="2">
    <source>
        <dbReference type="SAM" id="SignalP"/>
    </source>
</evidence>
<name>A0A329QSU7_9ACTN</name>
<dbReference type="RefSeq" id="WP_112258057.1">
    <property type="nucleotide sequence ID" value="NZ_QMIG01000006.1"/>
</dbReference>
<dbReference type="Pfam" id="PF03480">
    <property type="entry name" value="DctP"/>
    <property type="match status" value="1"/>
</dbReference>
<feature type="signal peptide" evidence="2">
    <location>
        <begin position="1"/>
        <end position="31"/>
    </location>
</feature>
<dbReference type="NCBIfam" id="NF037995">
    <property type="entry name" value="TRAP_S1"/>
    <property type="match status" value="1"/>
</dbReference>
<dbReference type="InterPro" id="IPR018389">
    <property type="entry name" value="DctP_fam"/>
</dbReference>
<dbReference type="InterPro" id="IPR038404">
    <property type="entry name" value="TRAP_DctP_sf"/>
</dbReference>